<feature type="compositionally biased region" description="Basic and acidic residues" evidence="1">
    <location>
        <begin position="120"/>
        <end position="138"/>
    </location>
</feature>
<dbReference type="AlphaFoldDB" id="A0AAV3RGU2"/>
<evidence type="ECO:0000313" key="2">
    <source>
        <dbReference type="EMBL" id="GAA0175624.1"/>
    </source>
</evidence>
<feature type="compositionally biased region" description="Polar residues" evidence="1">
    <location>
        <begin position="1"/>
        <end position="15"/>
    </location>
</feature>
<comment type="caution">
    <text evidence="2">The sequence shown here is derived from an EMBL/GenBank/DDBJ whole genome shotgun (WGS) entry which is preliminary data.</text>
</comment>
<name>A0AAV3RGU2_LITER</name>
<feature type="region of interest" description="Disordered" evidence="1">
    <location>
        <begin position="1"/>
        <end position="150"/>
    </location>
</feature>
<evidence type="ECO:0000256" key="1">
    <source>
        <dbReference type="SAM" id="MobiDB-lite"/>
    </source>
</evidence>
<proteinExistence type="predicted"/>
<sequence length="150" mass="17299">MESNLPSRTGVNTRAKNALGGGEDRTKPRPSPIRPRKPRRSLAWNLLKRRGLTSQSLAKLKNQEYRCERRKRPTPSQDRHRQNPPHQLAPSVGIHNPALQISDHASDSWRMLERHRRRDTGKVKVPIDHHRFDNESSHNNHAPPETMGQD</sequence>
<gene>
    <name evidence="2" type="ORF">LIER_28761</name>
</gene>
<protein>
    <submittedName>
        <fullName evidence="2">Uncharacterized protein</fullName>
    </submittedName>
</protein>
<dbReference type="EMBL" id="BAABME010009687">
    <property type="protein sequence ID" value="GAA0175624.1"/>
    <property type="molecule type" value="Genomic_DNA"/>
</dbReference>
<dbReference type="Proteomes" id="UP001454036">
    <property type="component" value="Unassembled WGS sequence"/>
</dbReference>
<organism evidence="2 3">
    <name type="scientific">Lithospermum erythrorhizon</name>
    <name type="common">Purple gromwell</name>
    <name type="synonym">Lithospermum officinale var. erythrorhizon</name>
    <dbReference type="NCBI Taxonomy" id="34254"/>
    <lineage>
        <taxon>Eukaryota</taxon>
        <taxon>Viridiplantae</taxon>
        <taxon>Streptophyta</taxon>
        <taxon>Embryophyta</taxon>
        <taxon>Tracheophyta</taxon>
        <taxon>Spermatophyta</taxon>
        <taxon>Magnoliopsida</taxon>
        <taxon>eudicotyledons</taxon>
        <taxon>Gunneridae</taxon>
        <taxon>Pentapetalae</taxon>
        <taxon>asterids</taxon>
        <taxon>lamiids</taxon>
        <taxon>Boraginales</taxon>
        <taxon>Boraginaceae</taxon>
        <taxon>Boraginoideae</taxon>
        <taxon>Lithospermeae</taxon>
        <taxon>Lithospermum</taxon>
    </lineage>
</organism>
<reference evidence="2 3" key="1">
    <citation type="submission" date="2024-01" db="EMBL/GenBank/DDBJ databases">
        <title>The complete chloroplast genome sequence of Lithospermum erythrorhizon: insights into the phylogenetic relationship among Boraginaceae species and the maternal lineages of purple gromwells.</title>
        <authorList>
            <person name="Okada T."/>
            <person name="Watanabe K."/>
        </authorList>
    </citation>
    <scope>NUCLEOTIDE SEQUENCE [LARGE SCALE GENOMIC DNA]</scope>
</reference>
<keyword evidence="3" id="KW-1185">Reference proteome</keyword>
<accession>A0AAV3RGU2</accession>
<evidence type="ECO:0000313" key="3">
    <source>
        <dbReference type="Proteomes" id="UP001454036"/>
    </source>
</evidence>